<gene>
    <name evidence="1" type="ORF">CEXT_185041</name>
</gene>
<accession>A0AAV4S2D9</accession>
<evidence type="ECO:0000313" key="2">
    <source>
        <dbReference type="Proteomes" id="UP001054945"/>
    </source>
</evidence>
<keyword evidence="2" id="KW-1185">Reference proteome</keyword>
<name>A0AAV4S2D9_CAEEX</name>
<dbReference type="Proteomes" id="UP001054945">
    <property type="component" value="Unassembled WGS sequence"/>
</dbReference>
<evidence type="ECO:0000313" key="1">
    <source>
        <dbReference type="EMBL" id="GIY26562.1"/>
    </source>
</evidence>
<dbReference type="AlphaFoldDB" id="A0AAV4S2D9"/>
<reference evidence="1 2" key="1">
    <citation type="submission" date="2021-06" db="EMBL/GenBank/DDBJ databases">
        <title>Caerostris extrusa draft genome.</title>
        <authorList>
            <person name="Kono N."/>
            <person name="Arakawa K."/>
        </authorList>
    </citation>
    <scope>NUCLEOTIDE SEQUENCE [LARGE SCALE GENOMIC DNA]</scope>
</reference>
<comment type="caution">
    <text evidence="1">The sequence shown here is derived from an EMBL/GenBank/DDBJ whole genome shotgun (WGS) entry which is preliminary data.</text>
</comment>
<protein>
    <submittedName>
        <fullName evidence="1">Uncharacterized protein</fullName>
    </submittedName>
</protein>
<dbReference type="EMBL" id="BPLR01008699">
    <property type="protein sequence ID" value="GIY26562.1"/>
    <property type="molecule type" value="Genomic_DNA"/>
</dbReference>
<proteinExistence type="predicted"/>
<sequence length="85" mass="9459">MAHPPNASFQMQCSGTSRTDEISHFICNFNGNLDAPAKRISPLYETTSVMPILTVSNAQYNPMDPVPLTDAIDQSISTNFQKNYY</sequence>
<organism evidence="1 2">
    <name type="scientific">Caerostris extrusa</name>
    <name type="common">Bark spider</name>
    <name type="synonym">Caerostris bankana</name>
    <dbReference type="NCBI Taxonomy" id="172846"/>
    <lineage>
        <taxon>Eukaryota</taxon>
        <taxon>Metazoa</taxon>
        <taxon>Ecdysozoa</taxon>
        <taxon>Arthropoda</taxon>
        <taxon>Chelicerata</taxon>
        <taxon>Arachnida</taxon>
        <taxon>Araneae</taxon>
        <taxon>Araneomorphae</taxon>
        <taxon>Entelegynae</taxon>
        <taxon>Araneoidea</taxon>
        <taxon>Araneidae</taxon>
        <taxon>Caerostris</taxon>
    </lineage>
</organism>